<dbReference type="RefSeq" id="WP_226608593.1">
    <property type="nucleotide sequence ID" value="NZ_JAJAQI010000016.1"/>
</dbReference>
<dbReference type="Proteomes" id="UP001139311">
    <property type="component" value="Unassembled WGS sequence"/>
</dbReference>
<keyword evidence="4" id="KW-0378">Hydrolase</keyword>
<comment type="cofactor">
    <cofactor evidence="1">
        <name>Zn(2+)</name>
        <dbReference type="ChEBI" id="CHEBI:29105"/>
    </cofactor>
</comment>
<dbReference type="SUPFAM" id="SSF52768">
    <property type="entry name" value="Arginase/deacetylase"/>
    <property type="match status" value="1"/>
</dbReference>
<dbReference type="PRINTS" id="PR01270">
    <property type="entry name" value="HDASUPER"/>
</dbReference>
<comment type="caution">
    <text evidence="7">The sequence shown here is derived from an EMBL/GenBank/DDBJ whole genome shotgun (WGS) entry which is preliminary data.</text>
</comment>
<organism evidence="7 8">
    <name type="scientific">Roseicella aerolata</name>
    <dbReference type="NCBI Taxonomy" id="2883479"/>
    <lineage>
        <taxon>Bacteria</taxon>
        <taxon>Pseudomonadati</taxon>
        <taxon>Pseudomonadota</taxon>
        <taxon>Alphaproteobacteria</taxon>
        <taxon>Acetobacterales</taxon>
        <taxon>Roseomonadaceae</taxon>
        <taxon>Roseicella</taxon>
    </lineage>
</organism>
<dbReference type="PANTHER" id="PTHR10625">
    <property type="entry name" value="HISTONE DEACETYLASE HDAC1-RELATED"/>
    <property type="match status" value="1"/>
</dbReference>
<evidence type="ECO:0000256" key="2">
    <source>
        <dbReference type="ARBA" id="ARBA00005947"/>
    </source>
</evidence>
<keyword evidence="3" id="KW-0479">Metal-binding</keyword>
<evidence type="ECO:0000259" key="6">
    <source>
        <dbReference type="Pfam" id="PF00850"/>
    </source>
</evidence>
<evidence type="ECO:0000313" key="7">
    <source>
        <dbReference type="EMBL" id="MCB4822547.1"/>
    </source>
</evidence>
<proteinExistence type="inferred from homology"/>
<dbReference type="Gene3D" id="3.40.800.20">
    <property type="entry name" value="Histone deacetylase domain"/>
    <property type="match status" value="1"/>
</dbReference>
<name>A0A9X1LBI8_9PROT</name>
<sequence>MDKDAAAASLPAMRAFHHPDQMRHTPRFFLVRGAVRPNFEVPERAASLLAGLEALGIAPDLATPADRAALTRVHTPDYVEFLASAAAAWAELPNPGPEVVANMHPSPEMLAHGARRGPHIISDAGWFTADAACPIGPGTWEACAAAAGVALAAAAEAAAGRSAYALCRPPGHHAYAARAGGHCYINNAALAVEALRAAGATRVATLDIDSHHGNGTQGIFWERDDVLTVSVHGDPTRYYPWYVGHAEERGAGAGDGRNINMPLPIGSGDAAWLEAVERGVQAARNFGAEALVVSLGFDASEHEPLNALSVTADGFARAGALISALRLPSAIVQEGGYNVDLLGTLLQRFLTGWGEA</sequence>
<dbReference type="PANTHER" id="PTHR10625:SF17">
    <property type="entry name" value="HISTONE DEACETYLASE 8"/>
    <property type="match status" value="1"/>
</dbReference>
<dbReference type="InterPro" id="IPR023696">
    <property type="entry name" value="Ureohydrolase_dom_sf"/>
</dbReference>
<dbReference type="AlphaFoldDB" id="A0A9X1LBI8"/>
<dbReference type="EMBL" id="JAJAQI010000016">
    <property type="protein sequence ID" value="MCB4822547.1"/>
    <property type="molecule type" value="Genomic_DNA"/>
</dbReference>
<evidence type="ECO:0000313" key="8">
    <source>
        <dbReference type="Proteomes" id="UP001139311"/>
    </source>
</evidence>
<evidence type="ECO:0000256" key="1">
    <source>
        <dbReference type="ARBA" id="ARBA00001947"/>
    </source>
</evidence>
<dbReference type="GO" id="GO:0046872">
    <property type="term" value="F:metal ion binding"/>
    <property type="evidence" value="ECO:0007669"/>
    <property type="project" value="UniProtKB-KW"/>
</dbReference>
<evidence type="ECO:0000256" key="4">
    <source>
        <dbReference type="ARBA" id="ARBA00022801"/>
    </source>
</evidence>
<comment type="similarity">
    <text evidence="2">Belongs to the histone deacetylase family.</text>
</comment>
<dbReference type="GO" id="GO:0040029">
    <property type="term" value="P:epigenetic regulation of gene expression"/>
    <property type="evidence" value="ECO:0007669"/>
    <property type="project" value="TreeGrafter"/>
</dbReference>
<keyword evidence="5" id="KW-0862">Zinc</keyword>
<dbReference type="InterPro" id="IPR000286">
    <property type="entry name" value="HDACs"/>
</dbReference>
<dbReference type="CDD" id="cd10001">
    <property type="entry name" value="HDAC_classII_APAH"/>
    <property type="match status" value="1"/>
</dbReference>
<dbReference type="GO" id="GO:0016787">
    <property type="term" value="F:hydrolase activity"/>
    <property type="evidence" value="ECO:0007669"/>
    <property type="project" value="UniProtKB-KW"/>
</dbReference>
<dbReference type="InterPro" id="IPR023801">
    <property type="entry name" value="His_deacetylse_dom"/>
</dbReference>
<dbReference type="InterPro" id="IPR037138">
    <property type="entry name" value="His_deacetylse_dom_sf"/>
</dbReference>
<evidence type="ECO:0000256" key="3">
    <source>
        <dbReference type="ARBA" id="ARBA00022723"/>
    </source>
</evidence>
<keyword evidence="8" id="KW-1185">Reference proteome</keyword>
<accession>A0A9X1LBI8</accession>
<dbReference type="Pfam" id="PF00850">
    <property type="entry name" value="Hist_deacetyl"/>
    <property type="match status" value="1"/>
</dbReference>
<feature type="domain" description="Histone deacetylase" evidence="6">
    <location>
        <begin position="40"/>
        <end position="349"/>
    </location>
</feature>
<evidence type="ECO:0000256" key="5">
    <source>
        <dbReference type="ARBA" id="ARBA00022833"/>
    </source>
</evidence>
<gene>
    <name evidence="7" type="ORF">LHA35_12455</name>
</gene>
<reference evidence="7" key="1">
    <citation type="submission" date="2021-10" db="EMBL/GenBank/DDBJ databases">
        <title>Roseicella aerolatum sp. nov., isolated from aerosols of e-waste dismantling site.</title>
        <authorList>
            <person name="Qin T."/>
        </authorList>
    </citation>
    <scope>NUCLEOTIDE SEQUENCE</scope>
    <source>
        <strain evidence="7">GB24</strain>
    </source>
</reference>
<protein>
    <submittedName>
        <fullName evidence="7">Histone deacetylase family protein</fullName>
    </submittedName>
</protein>
<dbReference type="GO" id="GO:0004407">
    <property type="term" value="F:histone deacetylase activity"/>
    <property type="evidence" value="ECO:0007669"/>
    <property type="project" value="TreeGrafter"/>
</dbReference>